<sequence>MGMPMKGDGCTYRPKAGESALISGPHCDNEHGYTYAEMEVLWTDALFCIARTPGCWPCVWKWEHIRSKPIAGDPA</sequence>
<name>A0ABQ0QED2_9PROT</name>
<protein>
    <submittedName>
        <fullName evidence="1">Uncharacterized protein</fullName>
    </submittedName>
</protein>
<dbReference type="EMBL" id="BAQW01000013">
    <property type="protein sequence ID" value="GBR15364.1"/>
    <property type="molecule type" value="Genomic_DNA"/>
</dbReference>
<reference evidence="1" key="1">
    <citation type="submission" date="2013-04" db="EMBL/GenBank/DDBJ databases">
        <title>The genome sequencing project of 58 acetic acid bacteria.</title>
        <authorList>
            <person name="Okamoto-Kainuma A."/>
            <person name="Ishikawa M."/>
            <person name="Umino S."/>
            <person name="Koizumi Y."/>
            <person name="Shiwa Y."/>
            <person name="Yoshikawa H."/>
            <person name="Matsutani M."/>
            <person name="Matsushita K."/>
        </authorList>
    </citation>
    <scope>NUCLEOTIDE SEQUENCE</scope>
    <source>
        <strain evidence="1">NRIC 0228</strain>
    </source>
</reference>
<comment type="caution">
    <text evidence="1">The sequence shown here is derived from an EMBL/GenBank/DDBJ whole genome shotgun (WGS) entry which is preliminary data.</text>
</comment>
<keyword evidence="2" id="KW-1185">Reference proteome</keyword>
<dbReference type="Proteomes" id="UP001061070">
    <property type="component" value="Unassembled WGS sequence"/>
</dbReference>
<evidence type="ECO:0000313" key="2">
    <source>
        <dbReference type="Proteomes" id="UP001061070"/>
    </source>
</evidence>
<accession>A0ABQ0QED2</accession>
<proteinExistence type="predicted"/>
<gene>
    <name evidence="1" type="ORF">AA0228_2493</name>
</gene>
<evidence type="ECO:0000313" key="1">
    <source>
        <dbReference type="EMBL" id="GBR15364.1"/>
    </source>
</evidence>
<organism evidence="1 2">
    <name type="scientific">Gluconobacter frateurii NRIC 0228</name>
    <dbReference type="NCBI Taxonomy" id="1307946"/>
    <lineage>
        <taxon>Bacteria</taxon>
        <taxon>Pseudomonadati</taxon>
        <taxon>Pseudomonadota</taxon>
        <taxon>Alphaproteobacteria</taxon>
        <taxon>Acetobacterales</taxon>
        <taxon>Acetobacteraceae</taxon>
        <taxon>Gluconobacter</taxon>
    </lineage>
</organism>